<name>A0A839ABV7_9HYPH</name>
<dbReference type="Gene3D" id="3.30.420.270">
    <property type="match status" value="1"/>
</dbReference>
<evidence type="ECO:0000256" key="3">
    <source>
        <dbReference type="ARBA" id="ARBA00022475"/>
    </source>
</evidence>
<evidence type="ECO:0000256" key="7">
    <source>
        <dbReference type="RuleBase" id="RU003879"/>
    </source>
</evidence>
<keyword evidence="4 7" id="KW-0812">Transmembrane</keyword>
<dbReference type="PANTHER" id="PTHR30558:SF3">
    <property type="entry name" value="BIOPOLYMER TRANSPORT PROTEIN EXBD-RELATED"/>
    <property type="match status" value="1"/>
</dbReference>
<dbReference type="AlphaFoldDB" id="A0A839ABV7"/>
<keyword evidence="7" id="KW-0653">Protein transport</keyword>
<dbReference type="Proteomes" id="UP000541109">
    <property type="component" value="Unassembled WGS sequence"/>
</dbReference>
<reference evidence="9 10" key="1">
    <citation type="submission" date="2020-07" db="EMBL/GenBank/DDBJ databases">
        <title>Stappia sp., F7233, whole genome shotgun sequencing project.</title>
        <authorList>
            <person name="Jiang S."/>
            <person name="Liu Z.W."/>
            <person name="Du Z.J."/>
        </authorList>
    </citation>
    <scope>NUCLEOTIDE SEQUENCE [LARGE SCALE GENOMIC DNA]</scope>
    <source>
        <strain evidence="9 10">F7233</strain>
    </source>
</reference>
<dbReference type="InterPro" id="IPR003400">
    <property type="entry name" value="ExbD"/>
</dbReference>
<keyword evidence="10" id="KW-1185">Reference proteome</keyword>
<keyword evidence="5 8" id="KW-1133">Transmembrane helix</keyword>
<keyword evidence="6 8" id="KW-0472">Membrane</keyword>
<evidence type="ECO:0000256" key="5">
    <source>
        <dbReference type="ARBA" id="ARBA00022989"/>
    </source>
</evidence>
<comment type="subcellular location">
    <subcellularLocation>
        <location evidence="1">Cell membrane</location>
        <topology evidence="1">Single-pass membrane protein</topology>
    </subcellularLocation>
    <subcellularLocation>
        <location evidence="7">Cell membrane</location>
        <topology evidence="7">Single-pass type II membrane protein</topology>
    </subcellularLocation>
</comment>
<dbReference type="EMBL" id="JACFXV010000038">
    <property type="protein sequence ID" value="MBA5776169.1"/>
    <property type="molecule type" value="Genomic_DNA"/>
</dbReference>
<dbReference type="RefSeq" id="WP_182162323.1">
    <property type="nucleotide sequence ID" value="NZ_JACFXV010000038.1"/>
</dbReference>
<evidence type="ECO:0000256" key="6">
    <source>
        <dbReference type="ARBA" id="ARBA00023136"/>
    </source>
</evidence>
<comment type="similarity">
    <text evidence="2 7">Belongs to the ExbD/TolR family.</text>
</comment>
<proteinExistence type="inferred from homology"/>
<evidence type="ECO:0000256" key="2">
    <source>
        <dbReference type="ARBA" id="ARBA00005811"/>
    </source>
</evidence>
<keyword evidence="7" id="KW-0813">Transport</keyword>
<dbReference type="GO" id="GO:0022857">
    <property type="term" value="F:transmembrane transporter activity"/>
    <property type="evidence" value="ECO:0007669"/>
    <property type="project" value="InterPro"/>
</dbReference>
<comment type="caution">
    <text evidence="9">The sequence shown here is derived from an EMBL/GenBank/DDBJ whole genome shotgun (WGS) entry which is preliminary data.</text>
</comment>
<feature type="transmembrane region" description="Helical" evidence="8">
    <location>
        <begin position="12"/>
        <end position="32"/>
    </location>
</feature>
<organism evidence="9 10">
    <name type="scientific">Stappia albiluteola</name>
    <dbReference type="NCBI Taxonomy" id="2758565"/>
    <lineage>
        <taxon>Bacteria</taxon>
        <taxon>Pseudomonadati</taxon>
        <taxon>Pseudomonadota</taxon>
        <taxon>Alphaproteobacteria</taxon>
        <taxon>Hyphomicrobiales</taxon>
        <taxon>Stappiaceae</taxon>
        <taxon>Stappia</taxon>
    </lineage>
</organism>
<sequence>MRLERLPAKRRPIGLTSLIDVIFLLLLFFMLASTFSRYQAAPLSGTGPGARAEPPPLLRIHSAARFELDGLELSPEDLAWRLAALKAEGRRTVAIVAEEEAKVQDIVSVMDRVSDVGLAGVLIAGE</sequence>
<evidence type="ECO:0000256" key="4">
    <source>
        <dbReference type="ARBA" id="ARBA00022692"/>
    </source>
</evidence>
<keyword evidence="3" id="KW-1003">Cell membrane</keyword>
<evidence type="ECO:0000256" key="8">
    <source>
        <dbReference type="SAM" id="Phobius"/>
    </source>
</evidence>
<dbReference type="GO" id="GO:0005886">
    <property type="term" value="C:plasma membrane"/>
    <property type="evidence" value="ECO:0007669"/>
    <property type="project" value="UniProtKB-SubCell"/>
</dbReference>
<dbReference type="Pfam" id="PF02472">
    <property type="entry name" value="ExbD"/>
    <property type="match status" value="1"/>
</dbReference>
<evidence type="ECO:0000313" key="9">
    <source>
        <dbReference type="EMBL" id="MBA5776169.1"/>
    </source>
</evidence>
<accession>A0A839ABV7</accession>
<dbReference type="PANTHER" id="PTHR30558">
    <property type="entry name" value="EXBD MEMBRANE COMPONENT OF PMF-DRIVEN MACROMOLECULE IMPORT SYSTEM"/>
    <property type="match status" value="1"/>
</dbReference>
<protein>
    <submittedName>
        <fullName evidence="9">Biopolymer transporter ExbD</fullName>
    </submittedName>
</protein>
<dbReference type="GO" id="GO:0015031">
    <property type="term" value="P:protein transport"/>
    <property type="evidence" value="ECO:0007669"/>
    <property type="project" value="UniProtKB-KW"/>
</dbReference>
<evidence type="ECO:0000256" key="1">
    <source>
        <dbReference type="ARBA" id="ARBA00004162"/>
    </source>
</evidence>
<evidence type="ECO:0000313" key="10">
    <source>
        <dbReference type="Proteomes" id="UP000541109"/>
    </source>
</evidence>
<gene>
    <name evidence="9" type="ORF">H2509_03420</name>
</gene>